<gene>
    <name evidence="1" type="ORF">EMA8858_03771</name>
</gene>
<organism evidence="1 2">
    <name type="scientific">Emticicia aquatica</name>
    <dbReference type="NCBI Taxonomy" id="1681835"/>
    <lineage>
        <taxon>Bacteria</taxon>
        <taxon>Pseudomonadati</taxon>
        <taxon>Bacteroidota</taxon>
        <taxon>Cytophagia</taxon>
        <taxon>Cytophagales</taxon>
        <taxon>Leadbetterellaceae</taxon>
        <taxon>Emticicia</taxon>
    </lineage>
</organism>
<comment type="caution">
    <text evidence="1">The sequence shown here is derived from an EMBL/GenBank/DDBJ whole genome shotgun (WGS) entry which is preliminary data.</text>
</comment>
<accession>A0ABM9AVN6</accession>
<evidence type="ECO:0000313" key="2">
    <source>
        <dbReference type="Proteomes" id="UP000837932"/>
    </source>
</evidence>
<keyword evidence="2" id="KW-1185">Reference proteome</keyword>
<dbReference type="RefSeq" id="WP_238808446.1">
    <property type="nucleotide sequence ID" value="NZ_CAKLPY010000004.1"/>
</dbReference>
<name>A0ABM9AVN6_9BACT</name>
<dbReference type="EMBL" id="CAKLPY010000004">
    <property type="protein sequence ID" value="CAH0997637.1"/>
    <property type="molecule type" value="Genomic_DNA"/>
</dbReference>
<evidence type="ECO:0000313" key="1">
    <source>
        <dbReference type="EMBL" id="CAH0997637.1"/>
    </source>
</evidence>
<protein>
    <submittedName>
        <fullName evidence="1">Uncharacterized protein</fullName>
    </submittedName>
</protein>
<sequence>MNKVDEIIWSVSPINDSVQGILLSLREYAQPLAESKNIAFDFKVDENL</sequence>
<reference evidence="1" key="1">
    <citation type="submission" date="2021-12" db="EMBL/GenBank/DDBJ databases">
        <authorList>
            <person name="Rodrigo-Torres L."/>
            <person name="Arahal R. D."/>
            <person name="Lucena T."/>
        </authorList>
    </citation>
    <scope>NUCLEOTIDE SEQUENCE</scope>
    <source>
        <strain evidence="1">CECT 8858</strain>
    </source>
</reference>
<proteinExistence type="predicted"/>
<dbReference type="Proteomes" id="UP000837932">
    <property type="component" value="Unassembled WGS sequence"/>
</dbReference>